<keyword evidence="2" id="KW-1185">Reference proteome</keyword>
<gene>
    <name evidence="1" type="ORF">BWI95_14805</name>
</gene>
<dbReference type="Proteomes" id="UP000187148">
    <property type="component" value="Chromosome"/>
</dbReference>
<accession>A0A807LIF7</accession>
<dbReference type="AlphaFoldDB" id="A0A807LIF7"/>
<protein>
    <submittedName>
        <fullName evidence="1">Uncharacterized protein</fullName>
    </submittedName>
</protein>
<name>A0A807LIF7_9ENTR</name>
<organism evidence="1 2">
    <name type="scientific">Kosakonia cowanii JCM 10956 = DSM 18146</name>
    <dbReference type="NCBI Taxonomy" id="1300165"/>
    <lineage>
        <taxon>Bacteria</taxon>
        <taxon>Pseudomonadati</taxon>
        <taxon>Pseudomonadota</taxon>
        <taxon>Gammaproteobacteria</taxon>
        <taxon>Enterobacterales</taxon>
        <taxon>Enterobacteriaceae</taxon>
        <taxon>Kosakonia</taxon>
    </lineage>
</organism>
<dbReference type="KEGG" id="kco:BWI95_14805"/>
<evidence type="ECO:0000313" key="1">
    <source>
        <dbReference type="EMBL" id="APZ06221.1"/>
    </source>
</evidence>
<dbReference type="EMBL" id="CP019445">
    <property type="protein sequence ID" value="APZ06221.1"/>
    <property type="molecule type" value="Genomic_DNA"/>
</dbReference>
<evidence type="ECO:0000313" key="2">
    <source>
        <dbReference type="Proteomes" id="UP000187148"/>
    </source>
</evidence>
<reference evidence="1 2" key="1">
    <citation type="submission" date="2017-01" db="EMBL/GenBank/DDBJ databases">
        <authorList>
            <person name="Cao J.-M."/>
        </authorList>
    </citation>
    <scope>NUCLEOTIDE SEQUENCE [LARGE SCALE GENOMIC DNA]</scope>
    <source>
        <strain evidence="1 2">888-76</strain>
    </source>
</reference>
<proteinExistence type="predicted"/>
<sequence length="68" mass="7073">MLLVLFSIHRSYRAARLQAAASHLLSVGRAAKSASSGAGTDADSLKISAEIKNEASGNQSFDSHITGE</sequence>